<evidence type="ECO:0000313" key="3">
    <source>
        <dbReference type="Proteomes" id="UP001580430"/>
    </source>
</evidence>
<reference evidence="2 3" key="1">
    <citation type="submission" date="2024-09" db="EMBL/GenBank/DDBJ databases">
        <title>Paenibacillus zeirhizospherea sp. nov., isolated from surface of the maize (Zea mays) roots in a horticulture field, Hungary.</title>
        <authorList>
            <person name="Marton D."/>
            <person name="Farkas M."/>
            <person name="Bedics A."/>
            <person name="Toth E."/>
            <person name="Tancsics A."/>
            <person name="Boka K."/>
            <person name="Marati G."/>
            <person name="Kriszt B."/>
            <person name="Cserhati M."/>
        </authorList>
    </citation>
    <scope>NUCLEOTIDE SEQUENCE [LARGE SCALE GENOMIC DNA]</scope>
    <source>
        <strain evidence="2 3">JCM 18446</strain>
    </source>
</reference>
<evidence type="ECO:0000256" key="1">
    <source>
        <dbReference type="SAM" id="SignalP"/>
    </source>
</evidence>
<organism evidence="2 3">
    <name type="scientific">Paenibacillus medicaginis</name>
    <dbReference type="NCBI Taxonomy" id="1470560"/>
    <lineage>
        <taxon>Bacteria</taxon>
        <taxon>Bacillati</taxon>
        <taxon>Bacillota</taxon>
        <taxon>Bacilli</taxon>
        <taxon>Bacillales</taxon>
        <taxon>Paenibacillaceae</taxon>
        <taxon>Paenibacillus</taxon>
    </lineage>
</organism>
<accession>A0ABV5BZU0</accession>
<name>A0ABV5BZU0_9BACL</name>
<feature type="signal peptide" evidence="1">
    <location>
        <begin position="1"/>
        <end position="21"/>
    </location>
</feature>
<comment type="caution">
    <text evidence="2">The sequence shown here is derived from an EMBL/GenBank/DDBJ whole genome shotgun (WGS) entry which is preliminary data.</text>
</comment>
<feature type="chain" id="PRO_5047183906" description="Lipoprotein" evidence="1">
    <location>
        <begin position="22"/>
        <end position="164"/>
    </location>
</feature>
<dbReference type="Proteomes" id="UP001580430">
    <property type="component" value="Unassembled WGS sequence"/>
</dbReference>
<proteinExistence type="predicted"/>
<evidence type="ECO:0000313" key="2">
    <source>
        <dbReference type="EMBL" id="MFB5760784.1"/>
    </source>
</evidence>
<protein>
    <recommendedName>
        <fullName evidence="4">Lipoprotein</fullName>
    </recommendedName>
</protein>
<evidence type="ECO:0008006" key="4">
    <source>
        <dbReference type="Google" id="ProtNLM"/>
    </source>
</evidence>
<keyword evidence="3" id="KW-1185">Reference proteome</keyword>
<keyword evidence="1" id="KW-0732">Signal</keyword>
<gene>
    <name evidence="2" type="ORF">ACE5LO_10305</name>
</gene>
<dbReference type="EMBL" id="JBHIRY010000008">
    <property type="protein sequence ID" value="MFB5760784.1"/>
    <property type="molecule type" value="Genomic_DNA"/>
</dbReference>
<sequence length="164" mass="18267">MKKIALFLLGIACLFAVTACGSDPVQDELVTYLNEGIQPLVEQESKITALYDSVTGNNYKDDATLYYTLKDEIIPQYSDYISKIESIQTTTPEVREIHETLIKAANTQNSAFVTTLSALEAQDYAKAEEANTKLSEGRKLFRDYQSNLSSLASEHDVTIKKAQE</sequence>
<dbReference type="RefSeq" id="WP_375519943.1">
    <property type="nucleotide sequence ID" value="NZ_JBHIRY010000008.1"/>
</dbReference>
<dbReference type="PROSITE" id="PS51257">
    <property type="entry name" value="PROKAR_LIPOPROTEIN"/>
    <property type="match status" value="1"/>
</dbReference>